<dbReference type="EMBL" id="VSRR010002347">
    <property type="protein sequence ID" value="MPC30995.1"/>
    <property type="molecule type" value="Genomic_DNA"/>
</dbReference>
<organism evidence="2 3">
    <name type="scientific">Portunus trituberculatus</name>
    <name type="common">Swimming crab</name>
    <name type="synonym">Neptunus trituberculatus</name>
    <dbReference type="NCBI Taxonomy" id="210409"/>
    <lineage>
        <taxon>Eukaryota</taxon>
        <taxon>Metazoa</taxon>
        <taxon>Ecdysozoa</taxon>
        <taxon>Arthropoda</taxon>
        <taxon>Crustacea</taxon>
        <taxon>Multicrustacea</taxon>
        <taxon>Malacostraca</taxon>
        <taxon>Eumalacostraca</taxon>
        <taxon>Eucarida</taxon>
        <taxon>Decapoda</taxon>
        <taxon>Pleocyemata</taxon>
        <taxon>Brachyura</taxon>
        <taxon>Eubrachyura</taxon>
        <taxon>Portunoidea</taxon>
        <taxon>Portunidae</taxon>
        <taxon>Portuninae</taxon>
        <taxon>Portunus</taxon>
    </lineage>
</organism>
<dbReference type="Proteomes" id="UP000324222">
    <property type="component" value="Unassembled WGS sequence"/>
</dbReference>
<reference evidence="2 3" key="1">
    <citation type="submission" date="2019-05" db="EMBL/GenBank/DDBJ databases">
        <title>Another draft genome of Portunus trituberculatus and its Hox gene families provides insights of decapod evolution.</title>
        <authorList>
            <person name="Jeong J.-H."/>
            <person name="Song I."/>
            <person name="Kim S."/>
            <person name="Choi T."/>
            <person name="Kim D."/>
            <person name="Ryu S."/>
            <person name="Kim W."/>
        </authorList>
    </citation>
    <scope>NUCLEOTIDE SEQUENCE [LARGE SCALE GENOMIC DNA]</scope>
    <source>
        <tissue evidence="2">Muscle</tissue>
    </source>
</reference>
<gene>
    <name evidence="2" type="ORF">E2C01_024267</name>
</gene>
<comment type="caution">
    <text evidence="2">The sequence shown here is derived from an EMBL/GenBank/DDBJ whole genome shotgun (WGS) entry which is preliminary data.</text>
</comment>
<name>A0A5B7EC94_PORTR</name>
<protein>
    <submittedName>
        <fullName evidence="2">Uncharacterized protein</fullName>
    </submittedName>
</protein>
<evidence type="ECO:0000256" key="1">
    <source>
        <dbReference type="SAM" id="MobiDB-lite"/>
    </source>
</evidence>
<accession>A0A5B7EC94</accession>
<dbReference type="AlphaFoldDB" id="A0A5B7EC94"/>
<sequence length="261" mass="29084">MTVAHAPVVPRAASAKPQGRRKGCDVRVNVLVEGGAFEPTRVVFVFKGTGLLCVEAPQTHSEALVSHVKSKSLAVSGKTARRPYLDPGKTMLPDFYFQQYYSVPLASPQQTRHVSEVGSPQGRPWPACLRYDDFRASSNSRSAVIPPSLPPRSRRRHFHYTLLFPDGKTRVPLNTTMRGNIVRPALCRLPRGFLPPRSYRRVASQDHHYHYHHHRQSARLRERLVPGREATERSSTHLGVVHPGGVHSIPPRSTAPSVAPQ</sequence>
<keyword evidence="3" id="KW-1185">Reference proteome</keyword>
<proteinExistence type="predicted"/>
<feature type="region of interest" description="Disordered" evidence="1">
    <location>
        <begin position="1"/>
        <end position="20"/>
    </location>
</feature>
<feature type="region of interest" description="Disordered" evidence="1">
    <location>
        <begin position="227"/>
        <end position="261"/>
    </location>
</feature>
<evidence type="ECO:0000313" key="3">
    <source>
        <dbReference type="Proteomes" id="UP000324222"/>
    </source>
</evidence>
<evidence type="ECO:0000313" key="2">
    <source>
        <dbReference type="EMBL" id="MPC30995.1"/>
    </source>
</evidence>